<dbReference type="Pfam" id="PF11354">
    <property type="entry name" value="DUF3156"/>
    <property type="match status" value="1"/>
</dbReference>
<comment type="caution">
    <text evidence="1">The sequence shown here is derived from an EMBL/GenBank/DDBJ whole genome shotgun (WGS) entry which is preliminary data.</text>
</comment>
<dbReference type="RefSeq" id="WP_255044967.1">
    <property type="nucleotide sequence ID" value="NZ_JANEYT010000094.1"/>
</dbReference>
<proteinExistence type="predicted"/>
<gene>
    <name evidence="1" type="ORF">NHN17_22770</name>
</gene>
<protein>
    <submittedName>
        <fullName evidence="1">DUF3156 family protein</fullName>
    </submittedName>
</protein>
<evidence type="ECO:0000313" key="1">
    <source>
        <dbReference type="EMBL" id="MCQ1060871.1"/>
    </source>
</evidence>
<keyword evidence="2" id="KW-1185">Reference proteome</keyword>
<accession>A0ABT1N818</accession>
<evidence type="ECO:0000313" key="2">
    <source>
        <dbReference type="Proteomes" id="UP001524460"/>
    </source>
</evidence>
<dbReference type="EMBL" id="JANEYT010000094">
    <property type="protein sequence ID" value="MCQ1060871.1"/>
    <property type="molecule type" value="Genomic_DNA"/>
</dbReference>
<name>A0ABT1N818_9GAMM</name>
<dbReference type="InterPro" id="IPR021500">
    <property type="entry name" value="DUF3156"/>
</dbReference>
<organism evidence="1 2">
    <name type="scientific">Photobacterium pectinilyticum</name>
    <dbReference type="NCBI Taxonomy" id="2906793"/>
    <lineage>
        <taxon>Bacteria</taxon>
        <taxon>Pseudomonadati</taxon>
        <taxon>Pseudomonadota</taxon>
        <taxon>Gammaproteobacteria</taxon>
        <taxon>Vibrionales</taxon>
        <taxon>Vibrionaceae</taxon>
        <taxon>Photobacterium</taxon>
    </lineage>
</organism>
<dbReference type="Proteomes" id="UP001524460">
    <property type="component" value="Unassembled WGS sequence"/>
</dbReference>
<sequence>MSAKPNAFNMAQSAIYTHAQAFSPYWGEARQSAQGVVHFSRLPAGLKTLQIKPGFTKRWMGGTCAMNILFSHPVAETSQSRITFKGARGGVFVGKTNDDLAARVSAALEVDRKLKNTLLAIDLDSLVIEFNDGVVTCTLTPYGGGMAYLVMPPIRTPIPLPAEQILPLTQALETISQHIVRCQH</sequence>
<reference evidence="1 2" key="1">
    <citation type="submission" date="2022-07" db="EMBL/GenBank/DDBJ databases">
        <title>Photobacterium pectinilyticum sp. nov., a marine bacterium isolated from surface seawater of Qingdao offshore.</title>
        <authorList>
            <person name="Wang X."/>
        </authorList>
    </citation>
    <scope>NUCLEOTIDE SEQUENCE [LARGE SCALE GENOMIC DNA]</scope>
    <source>
        <strain evidence="1 2">ZSDE20</strain>
    </source>
</reference>